<feature type="chain" id="PRO_5046517571" evidence="1">
    <location>
        <begin position="21"/>
        <end position="85"/>
    </location>
</feature>
<comment type="caution">
    <text evidence="2">The sequence shown here is derived from an EMBL/GenBank/DDBJ whole genome shotgun (WGS) entry which is preliminary data.</text>
</comment>
<dbReference type="EMBL" id="JBHSLL010000012">
    <property type="protein sequence ID" value="MFC5385238.1"/>
    <property type="molecule type" value="Genomic_DNA"/>
</dbReference>
<reference evidence="3" key="1">
    <citation type="journal article" date="2019" name="Int. J. Syst. Evol. Microbiol.">
        <title>The Global Catalogue of Microorganisms (GCM) 10K type strain sequencing project: providing services to taxonomists for standard genome sequencing and annotation.</title>
        <authorList>
            <consortium name="The Broad Institute Genomics Platform"/>
            <consortium name="The Broad Institute Genome Sequencing Center for Infectious Disease"/>
            <person name="Wu L."/>
            <person name="Ma J."/>
        </authorList>
    </citation>
    <scope>NUCLEOTIDE SEQUENCE [LARGE SCALE GENOMIC DNA]</scope>
    <source>
        <strain evidence="3">CGMCC 4.1415</strain>
    </source>
</reference>
<keyword evidence="1" id="KW-0732">Signal</keyword>
<evidence type="ECO:0000256" key="1">
    <source>
        <dbReference type="SAM" id="SignalP"/>
    </source>
</evidence>
<organism evidence="2 3">
    <name type="scientific">Aquamicrobium segne</name>
    <dbReference type="NCBI Taxonomy" id="469547"/>
    <lineage>
        <taxon>Bacteria</taxon>
        <taxon>Pseudomonadati</taxon>
        <taxon>Pseudomonadota</taxon>
        <taxon>Alphaproteobacteria</taxon>
        <taxon>Hyphomicrobiales</taxon>
        <taxon>Phyllobacteriaceae</taxon>
        <taxon>Aquamicrobium</taxon>
    </lineage>
</organism>
<dbReference type="RefSeq" id="WP_378228141.1">
    <property type="nucleotide sequence ID" value="NZ_JBHSLL010000012.1"/>
</dbReference>
<feature type="signal peptide" evidence="1">
    <location>
        <begin position="1"/>
        <end position="20"/>
    </location>
</feature>
<dbReference type="Proteomes" id="UP001596016">
    <property type="component" value="Unassembled WGS sequence"/>
</dbReference>
<protein>
    <submittedName>
        <fullName evidence="2">Uncharacterized protein</fullName>
    </submittedName>
</protein>
<evidence type="ECO:0000313" key="3">
    <source>
        <dbReference type="Proteomes" id="UP001596016"/>
    </source>
</evidence>
<keyword evidence="3" id="KW-1185">Reference proteome</keyword>
<name>A0ABW0GXV1_9HYPH</name>
<proteinExistence type="predicted"/>
<accession>A0ABW0GXV1</accession>
<sequence>MIKIIASAAAFALLSGSAFAGSITGPVRSYDNQARTIVFESGETASVPLHVAVPADLGAGSQATVIINDNTGRAGVVFSDSLLGR</sequence>
<gene>
    <name evidence="2" type="ORF">ACFPLB_04560</name>
</gene>
<evidence type="ECO:0000313" key="2">
    <source>
        <dbReference type="EMBL" id="MFC5385238.1"/>
    </source>
</evidence>